<gene>
    <name evidence="2" type="ORF">CURHAP_LOCUS11794</name>
    <name evidence="3" type="ORF">ORAREDHAP_LOCUS11433</name>
</gene>
<proteinExistence type="predicted"/>
<protein>
    <submittedName>
        <fullName evidence="3">Uncharacterized protein</fullName>
    </submittedName>
</protein>
<feature type="region of interest" description="Disordered" evidence="1">
    <location>
        <begin position="36"/>
        <end position="70"/>
    </location>
</feature>
<feature type="compositionally biased region" description="Polar residues" evidence="1">
    <location>
        <begin position="38"/>
        <end position="47"/>
    </location>
</feature>
<dbReference type="OrthoDB" id="10496176at2759"/>
<name>A0A6J5WFY7_PRUAR</name>
<dbReference type="Proteomes" id="UP000507222">
    <property type="component" value="Unassembled WGS sequence"/>
</dbReference>
<evidence type="ECO:0000313" key="5">
    <source>
        <dbReference type="Proteomes" id="UP000507245"/>
    </source>
</evidence>
<dbReference type="EMBL" id="CAEKDK010000002">
    <property type="protein sequence ID" value="CAB4268365.1"/>
    <property type="molecule type" value="Genomic_DNA"/>
</dbReference>
<reference evidence="3 4" key="2">
    <citation type="submission" date="2020-05" db="EMBL/GenBank/DDBJ databases">
        <authorList>
            <person name="Campoy J."/>
            <person name="Schneeberger K."/>
            <person name="Spophaly S."/>
        </authorList>
    </citation>
    <scope>NUCLEOTIDE SEQUENCE [LARGE SCALE GENOMIC DNA]</scope>
    <source>
        <strain evidence="3">PruArmRojPasFocal</strain>
    </source>
</reference>
<evidence type="ECO:0000313" key="3">
    <source>
        <dbReference type="EMBL" id="CAB4298737.1"/>
    </source>
</evidence>
<dbReference type="Proteomes" id="UP000507245">
    <property type="component" value="Unassembled WGS sequence"/>
</dbReference>
<dbReference type="EMBL" id="CAEKKB010000002">
    <property type="protein sequence ID" value="CAB4298737.1"/>
    <property type="molecule type" value="Genomic_DNA"/>
</dbReference>
<evidence type="ECO:0000256" key="1">
    <source>
        <dbReference type="SAM" id="MobiDB-lite"/>
    </source>
</evidence>
<accession>A0A6J5WFY7</accession>
<evidence type="ECO:0000313" key="2">
    <source>
        <dbReference type="EMBL" id="CAB4268365.1"/>
    </source>
</evidence>
<keyword evidence="5" id="KW-1185">Reference proteome</keyword>
<reference evidence="5" key="1">
    <citation type="journal article" date="2020" name="Genome Biol.">
        <title>Gamete binning: chromosome-level and haplotype-resolved genome assembly enabled by high-throughput single-cell sequencing of gamete genomes.</title>
        <authorList>
            <person name="Campoy J.A."/>
            <person name="Sun H."/>
            <person name="Goel M."/>
            <person name="Jiao W.-B."/>
            <person name="Folz-Donahue K."/>
            <person name="Wang N."/>
            <person name="Rubio M."/>
            <person name="Liu C."/>
            <person name="Kukat C."/>
            <person name="Ruiz D."/>
            <person name="Huettel B."/>
            <person name="Schneeberger K."/>
        </authorList>
    </citation>
    <scope>NUCLEOTIDE SEQUENCE [LARGE SCALE GENOMIC DNA]</scope>
    <source>
        <strain evidence="5">cv. Rojo Pasion</strain>
    </source>
</reference>
<organism evidence="3 5">
    <name type="scientific">Prunus armeniaca</name>
    <name type="common">Apricot</name>
    <name type="synonym">Armeniaca vulgaris</name>
    <dbReference type="NCBI Taxonomy" id="36596"/>
    <lineage>
        <taxon>Eukaryota</taxon>
        <taxon>Viridiplantae</taxon>
        <taxon>Streptophyta</taxon>
        <taxon>Embryophyta</taxon>
        <taxon>Tracheophyta</taxon>
        <taxon>Spermatophyta</taxon>
        <taxon>Magnoliopsida</taxon>
        <taxon>eudicotyledons</taxon>
        <taxon>Gunneridae</taxon>
        <taxon>Pentapetalae</taxon>
        <taxon>rosids</taxon>
        <taxon>fabids</taxon>
        <taxon>Rosales</taxon>
        <taxon>Rosaceae</taxon>
        <taxon>Amygdaloideae</taxon>
        <taxon>Amygdaleae</taxon>
        <taxon>Prunus</taxon>
    </lineage>
</organism>
<dbReference type="AlphaFoldDB" id="A0A6J5WFY7"/>
<sequence>MTDEANSVPMMMEVNQGVEEGFASYQPSLMTESAPVVVTSQAHTGASDQLPPLPSPKKRKPTRKPSEVWNHFEQYQTGNPSEPIRVICKVPSSNQKVLTFAKDQSGGIIALGAT</sequence>
<evidence type="ECO:0000313" key="4">
    <source>
        <dbReference type="Proteomes" id="UP000507222"/>
    </source>
</evidence>